<evidence type="ECO:0000256" key="1">
    <source>
        <dbReference type="SAM" id="MobiDB-lite"/>
    </source>
</evidence>
<sequence length="130" mass="14372">MHPWLPTAPHINVNDSFPHQSPPLNDSNIRVGYPSTPASGYFVRQSFNEDYTLARQNPMGIIRNTTYLVCTGSSMEHSFGIAATQVNRLMSVPDSPSNPEGDIRFDTTSTRRIGRPPNSTPALQVDSLQD</sequence>
<gene>
    <name evidence="2" type="ORF">Pfra01_001500100</name>
</gene>
<protein>
    <submittedName>
        <fullName evidence="2">Unnamed protein product</fullName>
    </submittedName>
</protein>
<dbReference type="EMBL" id="BSXT01001592">
    <property type="protein sequence ID" value="GMF43833.1"/>
    <property type="molecule type" value="Genomic_DNA"/>
</dbReference>
<dbReference type="Proteomes" id="UP001165121">
    <property type="component" value="Unassembled WGS sequence"/>
</dbReference>
<accession>A0A9W6XR20</accession>
<feature type="compositionally biased region" description="Polar residues" evidence="1">
    <location>
        <begin position="120"/>
        <end position="130"/>
    </location>
</feature>
<feature type="region of interest" description="Disordered" evidence="1">
    <location>
        <begin position="91"/>
        <end position="130"/>
    </location>
</feature>
<comment type="caution">
    <text evidence="2">The sequence shown here is derived from an EMBL/GenBank/DDBJ whole genome shotgun (WGS) entry which is preliminary data.</text>
</comment>
<keyword evidence="3" id="KW-1185">Reference proteome</keyword>
<organism evidence="2 3">
    <name type="scientific">Phytophthora fragariaefolia</name>
    <dbReference type="NCBI Taxonomy" id="1490495"/>
    <lineage>
        <taxon>Eukaryota</taxon>
        <taxon>Sar</taxon>
        <taxon>Stramenopiles</taxon>
        <taxon>Oomycota</taxon>
        <taxon>Peronosporomycetes</taxon>
        <taxon>Peronosporales</taxon>
        <taxon>Peronosporaceae</taxon>
        <taxon>Phytophthora</taxon>
    </lineage>
</organism>
<proteinExistence type="predicted"/>
<evidence type="ECO:0000313" key="2">
    <source>
        <dbReference type="EMBL" id="GMF43833.1"/>
    </source>
</evidence>
<reference evidence="2" key="1">
    <citation type="submission" date="2023-04" db="EMBL/GenBank/DDBJ databases">
        <title>Phytophthora fragariaefolia NBRC 109709.</title>
        <authorList>
            <person name="Ichikawa N."/>
            <person name="Sato H."/>
            <person name="Tonouchi N."/>
        </authorList>
    </citation>
    <scope>NUCLEOTIDE SEQUENCE</scope>
    <source>
        <strain evidence="2">NBRC 109709</strain>
    </source>
</reference>
<name>A0A9W6XR20_9STRA</name>
<dbReference type="AlphaFoldDB" id="A0A9W6XR20"/>
<evidence type="ECO:0000313" key="3">
    <source>
        <dbReference type="Proteomes" id="UP001165121"/>
    </source>
</evidence>